<evidence type="ECO:0000256" key="5">
    <source>
        <dbReference type="ARBA" id="ARBA00022989"/>
    </source>
</evidence>
<evidence type="ECO:0000256" key="3">
    <source>
        <dbReference type="ARBA" id="ARBA00022692"/>
    </source>
</evidence>
<keyword evidence="5" id="KW-1133">Transmembrane helix</keyword>
<comment type="subcellular location">
    <subcellularLocation>
        <location evidence="2">Membrane</location>
        <topology evidence="2">Single-pass membrane protein</topology>
    </subcellularLocation>
</comment>
<dbReference type="SUPFAM" id="SSF48264">
    <property type="entry name" value="Cytochrome P450"/>
    <property type="match status" value="1"/>
</dbReference>
<dbReference type="AlphaFoldDB" id="A0A9I9DR24"/>
<evidence type="ECO:0000313" key="8">
    <source>
        <dbReference type="EnsemblPlants" id="MELO3C021850.2.1"/>
    </source>
</evidence>
<evidence type="ECO:0000256" key="4">
    <source>
        <dbReference type="ARBA" id="ARBA00022723"/>
    </source>
</evidence>
<evidence type="ECO:0000256" key="7">
    <source>
        <dbReference type="SAM" id="MobiDB-lite"/>
    </source>
</evidence>
<feature type="region of interest" description="Disordered" evidence="7">
    <location>
        <begin position="12"/>
        <end position="39"/>
    </location>
</feature>
<dbReference type="InterPro" id="IPR051103">
    <property type="entry name" value="Plant_metabolite_P450s"/>
</dbReference>
<name>A0A9I9DR24_CUCME</name>
<dbReference type="Pfam" id="PF00067">
    <property type="entry name" value="p450"/>
    <property type="match status" value="1"/>
</dbReference>
<evidence type="ECO:0000256" key="2">
    <source>
        <dbReference type="ARBA" id="ARBA00004167"/>
    </source>
</evidence>
<dbReference type="GO" id="GO:0005506">
    <property type="term" value="F:iron ion binding"/>
    <property type="evidence" value="ECO:0007669"/>
    <property type="project" value="InterPro"/>
</dbReference>
<dbReference type="GO" id="GO:0016709">
    <property type="term" value="F:oxidoreductase activity, acting on paired donors, with incorporation or reduction of molecular oxygen, NAD(P)H as one donor, and incorporation of one atom of oxygen"/>
    <property type="evidence" value="ECO:0007669"/>
    <property type="project" value="TreeGrafter"/>
</dbReference>
<keyword evidence="6" id="KW-0472">Membrane</keyword>
<comment type="cofactor">
    <cofactor evidence="1">
        <name>heme</name>
        <dbReference type="ChEBI" id="CHEBI:30413"/>
    </cofactor>
</comment>
<sequence length="221" mass="24662">MDMHLLKSKFNTPFFPNPEPPPSSHQALLQSPSFPPSYGSVHRLSKWSLTSAPPSPNTAPLSLSVLALALPSSSPTAPLPTKPSFNTAPSFSDRPPAPPLTKILTSNQHSINSAAYGPLWRLLRRNLTSQILHPSHIRSYGRAREWVLGILLGRLFSHSESGSPVYVVDHFQYAMFCLLVLMCFGDKLEESQIKEVENVQRTMLLNFSRFGLLNLSPKYWK</sequence>
<dbReference type="PANTHER" id="PTHR24298">
    <property type="entry name" value="FLAVONOID 3'-MONOOXYGENASE-RELATED"/>
    <property type="match status" value="1"/>
</dbReference>
<dbReference type="Gene3D" id="1.10.630.10">
    <property type="entry name" value="Cytochrome P450"/>
    <property type="match status" value="1"/>
</dbReference>
<dbReference type="InterPro" id="IPR036396">
    <property type="entry name" value="Cyt_P450_sf"/>
</dbReference>
<evidence type="ECO:0000256" key="1">
    <source>
        <dbReference type="ARBA" id="ARBA00001971"/>
    </source>
</evidence>
<dbReference type="EnsemblPlants" id="MELO3C021850.2.1">
    <property type="protein sequence ID" value="MELO3C021850.2.1"/>
    <property type="gene ID" value="MELO3C021850.2"/>
</dbReference>
<dbReference type="Gramene" id="MELO3C021850.2.1">
    <property type="protein sequence ID" value="MELO3C021850.2.1"/>
    <property type="gene ID" value="MELO3C021850.2"/>
</dbReference>
<accession>A0A9I9DR24</accession>
<dbReference type="InterPro" id="IPR001128">
    <property type="entry name" value="Cyt_P450"/>
</dbReference>
<reference evidence="8" key="1">
    <citation type="submission" date="2023-03" db="UniProtKB">
        <authorList>
            <consortium name="EnsemblPlants"/>
        </authorList>
    </citation>
    <scope>IDENTIFICATION</scope>
</reference>
<evidence type="ECO:0000256" key="6">
    <source>
        <dbReference type="ARBA" id="ARBA00023136"/>
    </source>
</evidence>
<dbReference type="GO" id="GO:0016020">
    <property type="term" value="C:membrane"/>
    <property type="evidence" value="ECO:0007669"/>
    <property type="project" value="UniProtKB-SubCell"/>
</dbReference>
<dbReference type="PANTHER" id="PTHR24298:SF800">
    <property type="entry name" value="CYTOCHROME P450 89A2-RELATED"/>
    <property type="match status" value="1"/>
</dbReference>
<organism evidence="8">
    <name type="scientific">Cucumis melo</name>
    <name type="common">Muskmelon</name>
    <dbReference type="NCBI Taxonomy" id="3656"/>
    <lineage>
        <taxon>Eukaryota</taxon>
        <taxon>Viridiplantae</taxon>
        <taxon>Streptophyta</taxon>
        <taxon>Embryophyta</taxon>
        <taxon>Tracheophyta</taxon>
        <taxon>Spermatophyta</taxon>
        <taxon>Magnoliopsida</taxon>
        <taxon>eudicotyledons</taxon>
        <taxon>Gunneridae</taxon>
        <taxon>Pentapetalae</taxon>
        <taxon>rosids</taxon>
        <taxon>fabids</taxon>
        <taxon>Cucurbitales</taxon>
        <taxon>Cucurbitaceae</taxon>
        <taxon>Benincaseae</taxon>
        <taxon>Cucumis</taxon>
    </lineage>
</organism>
<dbReference type="GO" id="GO:0020037">
    <property type="term" value="F:heme binding"/>
    <property type="evidence" value="ECO:0007669"/>
    <property type="project" value="InterPro"/>
</dbReference>
<protein>
    <submittedName>
        <fullName evidence="8">Uncharacterized protein</fullName>
    </submittedName>
</protein>
<proteinExistence type="predicted"/>
<keyword evidence="4" id="KW-0479">Metal-binding</keyword>
<keyword evidence="3" id="KW-0812">Transmembrane</keyword>